<dbReference type="PROSITE" id="PS50835">
    <property type="entry name" value="IG_LIKE"/>
    <property type="match status" value="1"/>
</dbReference>
<dbReference type="GO" id="GO:0009897">
    <property type="term" value="C:external side of plasma membrane"/>
    <property type="evidence" value="ECO:0000318"/>
    <property type="project" value="GO_Central"/>
</dbReference>
<keyword evidence="5" id="KW-1015">Disulfide bond</keyword>
<evidence type="ECO:0000256" key="1">
    <source>
        <dbReference type="ARBA" id="ARBA00004370"/>
    </source>
</evidence>
<dbReference type="GeneTree" id="ENSGT00940000153527"/>
<dbReference type="InterPro" id="IPR013783">
    <property type="entry name" value="Ig-like_fold"/>
</dbReference>
<dbReference type="GO" id="GO:0005102">
    <property type="term" value="F:signaling receptor binding"/>
    <property type="evidence" value="ECO:0000318"/>
    <property type="project" value="GO_Central"/>
</dbReference>
<dbReference type="GO" id="GO:0050852">
    <property type="term" value="P:T cell receptor signaling pathway"/>
    <property type="evidence" value="ECO:0000318"/>
    <property type="project" value="GO_Central"/>
</dbReference>
<dbReference type="SUPFAM" id="SSF48726">
    <property type="entry name" value="Immunoglobulin"/>
    <property type="match status" value="1"/>
</dbReference>
<dbReference type="InterPro" id="IPR003599">
    <property type="entry name" value="Ig_sub"/>
</dbReference>
<dbReference type="Pfam" id="PF07686">
    <property type="entry name" value="V-set"/>
    <property type="match status" value="1"/>
</dbReference>
<keyword evidence="11" id="KW-1185">Reference proteome</keyword>
<sequence>MKKMVGFPEFFTSKSLILLLFFLQLLTLGSAQFSVIGPAEPILALEGKDVELPCHLKPKMNAESMEVRWFRSQPSDIVHLYENRKDRFQQQMEEYHKRTKLVTDAMDYGSVAVRVYNVTVSDEGQYRCSFYNGQVSEVATLELQVVAPLFPMALSLMVALGVTIPLLGLLIAGGLYLIWKQNRDKEIDSSYSNTSPLSPTQVFQSGGYLTYFCSFSEKLLIELSKFSDSLFMSFTSFWILGSLHHSSDASFLCSLAGWSQAQLHKETSSKDSGTILELLLTLDL</sequence>
<dbReference type="PANTHER" id="PTHR24100:SF139">
    <property type="entry name" value="BUTYROPHILIN SUBFAMILY 2 MEMBER A2"/>
    <property type="match status" value="1"/>
</dbReference>
<keyword evidence="3 7" id="KW-1133">Transmembrane helix</keyword>
<evidence type="ECO:0000256" key="6">
    <source>
        <dbReference type="ARBA" id="ARBA00023319"/>
    </source>
</evidence>
<organism evidence="10 11">
    <name type="scientific">Ornithorhynchus anatinus</name>
    <name type="common">Duckbill platypus</name>
    <dbReference type="NCBI Taxonomy" id="9258"/>
    <lineage>
        <taxon>Eukaryota</taxon>
        <taxon>Metazoa</taxon>
        <taxon>Chordata</taxon>
        <taxon>Craniata</taxon>
        <taxon>Vertebrata</taxon>
        <taxon>Euteleostomi</taxon>
        <taxon>Mammalia</taxon>
        <taxon>Monotremata</taxon>
        <taxon>Ornithorhynchidae</taxon>
        <taxon>Ornithorhynchus</taxon>
    </lineage>
</organism>
<dbReference type="InterPro" id="IPR013106">
    <property type="entry name" value="Ig_V-set"/>
</dbReference>
<evidence type="ECO:0000256" key="7">
    <source>
        <dbReference type="SAM" id="Phobius"/>
    </source>
</evidence>
<feature type="domain" description="Ig-like" evidence="9">
    <location>
        <begin position="8"/>
        <end position="144"/>
    </location>
</feature>
<evidence type="ECO:0000313" key="10">
    <source>
        <dbReference type="Ensembl" id="ENSOANP00000046659.1"/>
    </source>
</evidence>
<keyword evidence="2 7" id="KW-0812">Transmembrane</keyword>
<dbReference type="GO" id="GO:0001817">
    <property type="term" value="P:regulation of cytokine production"/>
    <property type="evidence" value="ECO:0000318"/>
    <property type="project" value="GO_Central"/>
</dbReference>
<dbReference type="FunFam" id="2.60.40.10:FF:000183">
    <property type="entry name" value="Myelin-oligodendrocyte glycoprotein"/>
    <property type="match status" value="1"/>
</dbReference>
<dbReference type="Ensembl" id="ENSOANT00000076130.1">
    <property type="protein sequence ID" value="ENSOANP00000046659.1"/>
    <property type="gene ID" value="ENSOANG00000049863.1"/>
</dbReference>
<proteinExistence type="predicted"/>
<dbReference type="Bgee" id="ENSOANG00000049863">
    <property type="expression patterns" value="Expressed in ovary"/>
</dbReference>
<dbReference type="Gene3D" id="2.60.40.10">
    <property type="entry name" value="Immunoglobulins"/>
    <property type="match status" value="1"/>
</dbReference>
<evidence type="ECO:0000256" key="8">
    <source>
        <dbReference type="SAM" id="SignalP"/>
    </source>
</evidence>
<dbReference type="SMART" id="SM00409">
    <property type="entry name" value="IG"/>
    <property type="match status" value="1"/>
</dbReference>
<feature type="transmembrane region" description="Helical" evidence="7">
    <location>
        <begin position="152"/>
        <end position="179"/>
    </location>
</feature>
<evidence type="ECO:0000259" key="9">
    <source>
        <dbReference type="PROSITE" id="PS50835"/>
    </source>
</evidence>
<accession>A0A6I8P2D6</accession>
<dbReference type="AlphaFoldDB" id="A0A6I8P2D6"/>
<evidence type="ECO:0000256" key="5">
    <source>
        <dbReference type="ARBA" id="ARBA00023157"/>
    </source>
</evidence>
<dbReference type="CDD" id="cd05713">
    <property type="entry name" value="IgV_MOG_like"/>
    <property type="match status" value="1"/>
</dbReference>
<dbReference type="PANTHER" id="PTHR24100">
    <property type="entry name" value="BUTYROPHILIN"/>
    <property type="match status" value="1"/>
</dbReference>
<feature type="signal peptide" evidence="8">
    <location>
        <begin position="1"/>
        <end position="31"/>
    </location>
</feature>
<reference evidence="10" key="2">
    <citation type="submission" date="2025-09" db="UniProtKB">
        <authorList>
            <consortium name="Ensembl"/>
        </authorList>
    </citation>
    <scope>IDENTIFICATION</scope>
    <source>
        <strain evidence="10">Glennie</strain>
    </source>
</reference>
<dbReference type="Proteomes" id="UP000002279">
    <property type="component" value="Unplaced"/>
</dbReference>
<name>A0A6I8P2D6_ORNAN</name>
<reference evidence="10" key="1">
    <citation type="submission" date="2025-08" db="UniProtKB">
        <authorList>
            <consortium name="Ensembl"/>
        </authorList>
    </citation>
    <scope>IDENTIFICATION</scope>
    <source>
        <strain evidence="10">Glennie</strain>
    </source>
</reference>
<keyword evidence="6" id="KW-0393">Immunoglobulin domain</keyword>
<dbReference type="SMART" id="SM00406">
    <property type="entry name" value="IGv"/>
    <property type="match status" value="1"/>
</dbReference>
<dbReference type="OMA" id="CAIRTEA"/>
<evidence type="ECO:0000256" key="2">
    <source>
        <dbReference type="ARBA" id="ARBA00022692"/>
    </source>
</evidence>
<comment type="subcellular location">
    <subcellularLocation>
        <location evidence="1">Membrane</location>
    </subcellularLocation>
</comment>
<keyword evidence="8" id="KW-0732">Signal</keyword>
<dbReference type="InterPro" id="IPR007110">
    <property type="entry name" value="Ig-like_dom"/>
</dbReference>
<evidence type="ECO:0000256" key="3">
    <source>
        <dbReference type="ARBA" id="ARBA00022989"/>
    </source>
</evidence>
<dbReference type="InParanoid" id="A0A6I8P2D6"/>
<dbReference type="InterPro" id="IPR036179">
    <property type="entry name" value="Ig-like_dom_sf"/>
</dbReference>
<evidence type="ECO:0000256" key="4">
    <source>
        <dbReference type="ARBA" id="ARBA00023136"/>
    </source>
</evidence>
<protein>
    <recommendedName>
        <fullName evidence="9">Ig-like domain-containing protein</fullName>
    </recommendedName>
</protein>
<evidence type="ECO:0000313" key="11">
    <source>
        <dbReference type="Proteomes" id="UP000002279"/>
    </source>
</evidence>
<keyword evidence="4 7" id="KW-0472">Membrane</keyword>
<dbReference type="InterPro" id="IPR050504">
    <property type="entry name" value="IgSF_BTN/MOG"/>
</dbReference>
<feature type="chain" id="PRO_5026259970" description="Ig-like domain-containing protein" evidence="8">
    <location>
        <begin position="32"/>
        <end position="284"/>
    </location>
</feature>